<dbReference type="OrthoDB" id="2157530at2759"/>
<dbReference type="EMBL" id="KV748910">
    <property type="protein sequence ID" value="OCL12193.1"/>
    <property type="molecule type" value="Genomic_DNA"/>
</dbReference>
<dbReference type="InterPro" id="IPR052895">
    <property type="entry name" value="HetReg/Transcr_Mod"/>
</dbReference>
<feature type="non-terminal residue" evidence="2">
    <location>
        <position position="359"/>
    </location>
</feature>
<name>A0A8E2F947_9PEZI</name>
<organism evidence="2 3">
    <name type="scientific">Glonium stellatum</name>
    <dbReference type="NCBI Taxonomy" id="574774"/>
    <lineage>
        <taxon>Eukaryota</taxon>
        <taxon>Fungi</taxon>
        <taxon>Dikarya</taxon>
        <taxon>Ascomycota</taxon>
        <taxon>Pezizomycotina</taxon>
        <taxon>Dothideomycetes</taxon>
        <taxon>Pleosporomycetidae</taxon>
        <taxon>Gloniales</taxon>
        <taxon>Gloniaceae</taxon>
        <taxon>Glonium</taxon>
    </lineage>
</organism>
<evidence type="ECO:0000313" key="3">
    <source>
        <dbReference type="Proteomes" id="UP000250140"/>
    </source>
</evidence>
<accession>A0A8E2F947</accession>
<feature type="domain" description="Heterokaryon incompatibility" evidence="1">
    <location>
        <begin position="54"/>
        <end position="200"/>
    </location>
</feature>
<dbReference type="AlphaFoldDB" id="A0A8E2F947"/>
<reference evidence="2 3" key="1">
    <citation type="journal article" date="2016" name="Nat. Commun.">
        <title>Ectomycorrhizal ecology is imprinted in the genome of the dominant symbiotic fungus Cenococcum geophilum.</title>
        <authorList>
            <consortium name="DOE Joint Genome Institute"/>
            <person name="Peter M."/>
            <person name="Kohler A."/>
            <person name="Ohm R.A."/>
            <person name="Kuo A."/>
            <person name="Krutzmann J."/>
            <person name="Morin E."/>
            <person name="Arend M."/>
            <person name="Barry K.W."/>
            <person name="Binder M."/>
            <person name="Choi C."/>
            <person name="Clum A."/>
            <person name="Copeland A."/>
            <person name="Grisel N."/>
            <person name="Haridas S."/>
            <person name="Kipfer T."/>
            <person name="LaButti K."/>
            <person name="Lindquist E."/>
            <person name="Lipzen A."/>
            <person name="Maire R."/>
            <person name="Meier B."/>
            <person name="Mihaltcheva S."/>
            <person name="Molinier V."/>
            <person name="Murat C."/>
            <person name="Poggeler S."/>
            <person name="Quandt C.A."/>
            <person name="Sperisen C."/>
            <person name="Tritt A."/>
            <person name="Tisserant E."/>
            <person name="Crous P.W."/>
            <person name="Henrissat B."/>
            <person name="Nehls U."/>
            <person name="Egli S."/>
            <person name="Spatafora J.W."/>
            <person name="Grigoriev I.V."/>
            <person name="Martin F.M."/>
        </authorList>
    </citation>
    <scope>NUCLEOTIDE SEQUENCE [LARGE SCALE GENOMIC DNA]</scope>
    <source>
        <strain evidence="2 3">CBS 207.34</strain>
    </source>
</reference>
<dbReference type="InterPro" id="IPR010730">
    <property type="entry name" value="HET"/>
</dbReference>
<dbReference type="PANTHER" id="PTHR24148:SF80">
    <property type="entry name" value="HETEROKARYON INCOMPATIBILITY DOMAIN-CONTAINING PROTEIN"/>
    <property type="match status" value="1"/>
</dbReference>
<evidence type="ECO:0000259" key="1">
    <source>
        <dbReference type="Pfam" id="PF06985"/>
    </source>
</evidence>
<dbReference type="PANTHER" id="PTHR24148">
    <property type="entry name" value="ANKYRIN REPEAT DOMAIN-CONTAINING PROTEIN 39 HOMOLOG-RELATED"/>
    <property type="match status" value="1"/>
</dbReference>
<dbReference type="Proteomes" id="UP000250140">
    <property type="component" value="Unassembled WGS sequence"/>
</dbReference>
<gene>
    <name evidence="2" type="ORF">AOQ84DRAFT_285690</name>
</gene>
<keyword evidence="3" id="KW-1185">Reference proteome</keyword>
<protein>
    <submittedName>
        <fullName evidence="2">HET-domain-containing protein</fullName>
    </submittedName>
</protein>
<sequence>MSLPSYEYRPLDSPSSIRIFILQPSEDFSAPVEGSIIHRDRRALLRDFESVEHYEAVSYFWGDPDFSCALFCDGRSSVMGITPNVNSLLRYLRKTSKPRYLWVDAICVNQKDNKERGHQVQLMGEIYRQAKKVHVWLGEADEDVPKILVFLRALAGIGEKDISPALAEKELMLTSNSDAKQSIIQFLARPWFERRWVVQEVALSHHTTIRCGQLKMARYWFTEGLKVLKRATELGFLLCPKSIHTLENVAAFQTNTGEILDILWRFHYTRCKDPKDKLFALYGLAQDITTQREEDTFFDSFFAEMGVSSLVRPIYSVINYDGHWQDTYCQFARDCIEAGYGNTILRHLAAFGSLAEQDP</sequence>
<proteinExistence type="predicted"/>
<dbReference type="Pfam" id="PF06985">
    <property type="entry name" value="HET"/>
    <property type="match status" value="1"/>
</dbReference>
<evidence type="ECO:0000313" key="2">
    <source>
        <dbReference type="EMBL" id="OCL12193.1"/>
    </source>
</evidence>